<name>A0AAV8XEH5_9CUCU</name>
<dbReference type="AlphaFoldDB" id="A0AAV8XEH5"/>
<accession>A0AAV8XEH5</accession>
<organism evidence="1 2">
    <name type="scientific">Aromia moschata</name>
    <dbReference type="NCBI Taxonomy" id="1265417"/>
    <lineage>
        <taxon>Eukaryota</taxon>
        <taxon>Metazoa</taxon>
        <taxon>Ecdysozoa</taxon>
        <taxon>Arthropoda</taxon>
        <taxon>Hexapoda</taxon>
        <taxon>Insecta</taxon>
        <taxon>Pterygota</taxon>
        <taxon>Neoptera</taxon>
        <taxon>Endopterygota</taxon>
        <taxon>Coleoptera</taxon>
        <taxon>Polyphaga</taxon>
        <taxon>Cucujiformia</taxon>
        <taxon>Chrysomeloidea</taxon>
        <taxon>Cerambycidae</taxon>
        <taxon>Cerambycinae</taxon>
        <taxon>Callichromatini</taxon>
        <taxon>Aromia</taxon>
    </lineage>
</organism>
<proteinExistence type="predicted"/>
<evidence type="ECO:0000313" key="1">
    <source>
        <dbReference type="EMBL" id="KAJ8937032.1"/>
    </source>
</evidence>
<dbReference type="EMBL" id="JAPWTK010000697">
    <property type="protein sequence ID" value="KAJ8937032.1"/>
    <property type="molecule type" value="Genomic_DNA"/>
</dbReference>
<dbReference type="Proteomes" id="UP001162162">
    <property type="component" value="Unassembled WGS sequence"/>
</dbReference>
<sequence>MDEDGILIRVSENPGVSTRRLSVTTGRGFYWRNNHLWDSEKPHPIKERHFQREFKVNI</sequence>
<protein>
    <submittedName>
        <fullName evidence="1">Uncharacterized protein</fullName>
    </submittedName>
</protein>
<gene>
    <name evidence="1" type="ORF">NQ318_010672</name>
</gene>
<evidence type="ECO:0000313" key="2">
    <source>
        <dbReference type="Proteomes" id="UP001162162"/>
    </source>
</evidence>
<comment type="caution">
    <text evidence="1">The sequence shown here is derived from an EMBL/GenBank/DDBJ whole genome shotgun (WGS) entry which is preliminary data.</text>
</comment>
<keyword evidence="2" id="KW-1185">Reference proteome</keyword>
<reference evidence="1" key="1">
    <citation type="journal article" date="2023" name="Insect Mol. Biol.">
        <title>Genome sequencing provides insights into the evolution of gene families encoding plant cell wall-degrading enzymes in longhorned beetles.</title>
        <authorList>
            <person name="Shin N.R."/>
            <person name="Okamura Y."/>
            <person name="Kirsch R."/>
            <person name="Pauchet Y."/>
        </authorList>
    </citation>
    <scope>NUCLEOTIDE SEQUENCE</scope>
    <source>
        <strain evidence="1">AMC_N1</strain>
    </source>
</reference>